<reference evidence="2 3" key="1">
    <citation type="journal article" date="2015" name="Nature">
        <title>rRNA introns, odd ribosomes, and small enigmatic genomes across a large radiation of phyla.</title>
        <authorList>
            <person name="Brown C.T."/>
            <person name="Hug L.A."/>
            <person name="Thomas B.C."/>
            <person name="Sharon I."/>
            <person name="Castelle C.J."/>
            <person name="Singh A."/>
            <person name="Wilkins M.J."/>
            <person name="Williams K.H."/>
            <person name="Banfield J.F."/>
        </authorList>
    </citation>
    <scope>NUCLEOTIDE SEQUENCE [LARGE SCALE GENOMIC DNA]</scope>
</reference>
<dbReference type="InterPro" id="IPR010718">
    <property type="entry name" value="DUF1294"/>
</dbReference>
<feature type="transmembrane region" description="Helical" evidence="1">
    <location>
        <begin position="14"/>
        <end position="31"/>
    </location>
</feature>
<evidence type="ECO:0008006" key="4">
    <source>
        <dbReference type="Google" id="ProtNLM"/>
    </source>
</evidence>
<feature type="transmembrane region" description="Helical" evidence="1">
    <location>
        <begin position="47"/>
        <end position="66"/>
    </location>
</feature>
<protein>
    <recommendedName>
        <fullName evidence="4">DUF1294 domain-containing protein</fullName>
    </recommendedName>
</protein>
<proteinExistence type="predicted"/>
<feature type="transmembrane region" description="Helical" evidence="1">
    <location>
        <begin position="78"/>
        <end position="99"/>
    </location>
</feature>
<keyword evidence="1" id="KW-1133">Transmembrane helix</keyword>
<sequence length="100" mass="11033">MAWWGGFSAAAKAGLAYLLVINLMTFFYFIYDKSQSVRGGRRVSERTLWLLALFGGSLGALLSMHLTRHKTKKLSFQAGLALIIALQIIILLVIAGYAIK</sequence>
<dbReference type="STRING" id="1619044.UY92_C0010G0005"/>
<dbReference type="Pfam" id="PF06961">
    <property type="entry name" value="DUF1294"/>
    <property type="match status" value="1"/>
</dbReference>
<accession>A0A0G2B9E9</accession>
<dbReference type="Proteomes" id="UP000033870">
    <property type="component" value="Unassembled WGS sequence"/>
</dbReference>
<comment type="caution">
    <text evidence="2">The sequence shown here is derived from an EMBL/GenBank/DDBJ whole genome shotgun (WGS) entry which is preliminary data.</text>
</comment>
<gene>
    <name evidence="2" type="ORF">UY92_C0010G0005</name>
</gene>
<dbReference type="EMBL" id="LCRX01000010">
    <property type="protein sequence ID" value="KKW42089.1"/>
    <property type="molecule type" value="Genomic_DNA"/>
</dbReference>
<organism evidence="2 3">
    <name type="scientific">Candidatus Magasanikbacteria bacterium GW2011_GWA2_56_11</name>
    <dbReference type="NCBI Taxonomy" id="1619044"/>
    <lineage>
        <taxon>Bacteria</taxon>
        <taxon>Candidatus Magasanikiibacteriota</taxon>
    </lineage>
</organism>
<name>A0A0G2B9E9_9BACT</name>
<evidence type="ECO:0000313" key="3">
    <source>
        <dbReference type="Proteomes" id="UP000033870"/>
    </source>
</evidence>
<evidence type="ECO:0000313" key="2">
    <source>
        <dbReference type="EMBL" id="KKW42089.1"/>
    </source>
</evidence>
<evidence type="ECO:0000256" key="1">
    <source>
        <dbReference type="SAM" id="Phobius"/>
    </source>
</evidence>
<dbReference type="AlphaFoldDB" id="A0A0G2B9E9"/>
<keyword evidence="1" id="KW-0812">Transmembrane</keyword>
<keyword evidence="1" id="KW-0472">Membrane</keyword>